<dbReference type="Pfam" id="PF02545">
    <property type="entry name" value="Maf"/>
    <property type="match status" value="1"/>
</dbReference>
<dbReference type="GO" id="GO:0047429">
    <property type="term" value="F:nucleoside triphosphate diphosphatase activity"/>
    <property type="evidence" value="ECO:0007669"/>
    <property type="project" value="UniProtKB-EC"/>
</dbReference>
<keyword evidence="5" id="KW-1185">Reference proteome</keyword>
<evidence type="ECO:0000256" key="2">
    <source>
        <dbReference type="ARBA" id="ARBA00022801"/>
    </source>
</evidence>
<dbReference type="SUPFAM" id="SSF52972">
    <property type="entry name" value="ITPase-like"/>
    <property type="match status" value="1"/>
</dbReference>
<gene>
    <name evidence="4" type="ORF">DFJ67_3024</name>
</gene>
<keyword evidence="3" id="KW-0546">Nucleotide metabolism</keyword>
<feature type="active site" description="Proton acceptor" evidence="3">
    <location>
        <position position="84"/>
    </location>
</feature>
<dbReference type="AlphaFoldDB" id="A0A3D9ZJK4"/>
<proteinExistence type="inferred from homology"/>
<dbReference type="InterPro" id="IPR029001">
    <property type="entry name" value="ITPase-like_fam"/>
</dbReference>
<comment type="similarity">
    <text evidence="3">Belongs to the Maf family.</text>
</comment>
<evidence type="ECO:0000313" key="5">
    <source>
        <dbReference type="Proteomes" id="UP000256913"/>
    </source>
</evidence>
<dbReference type="EC" id="3.6.1.9" evidence="3"/>
<name>A0A3D9ZJK4_9ACTN</name>
<comment type="function">
    <text evidence="3">Nucleoside triphosphate pyrophosphatase. May have a dual role in cell division arrest and in preventing the incorporation of modified nucleotides into cellular nucleic acids.</text>
</comment>
<comment type="catalytic activity">
    <reaction evidence="3">
        <text>a ribonucleoside 5'-triphosphate + H2O = a ribonucleoside 5'-phosphate + diphosphate + H(+)</text>
        <dbReference type="Rhea" id="RHEA:23996"/>
        <dbReference type="ChEBI" id="CHEBI:15377"/>
        <dbReference type="ChEBI" id="CHEBI:15378"/>
        <dbReference type="ChEBI" id="CHEBI:33019"/>
        <dbReference type="ChEBI" id="CHEBI:58043"/>
        <dbReference type="ChEBI" id="CHEBI:61557"/>
        <dbReference type="EC" id="3.6.1.9"/>
    </reaction>
</comment>
<comment type="cofactor">
    <cofactor evidence="1 3">
        <name>a divalent metal cation</name>
        <dbReference type="ChEBI" id="CHEBI:60240"/>
    </cofactor>
</comment>
<keyword evidence="2 3" id="KW-0378">Hydrolase</keyword>
<organism evidence="4 5">
    <name type="scientific">Asanoa ferruginea</name>
    <dbReference type="NCBI Taxonomy" id="53367"/>
    <lineage>
        <taxon>Bacteria</taxon>
        <taxon>Bacillati</taxon>
        <taxon>Actinomycetota</taxon>
        <taxon>Actinomycetes</taxon>
        <taxon>Micromonosporales</taxon>
        <taxon>Micromonosporaceae</taxon>
        <taxon>Asanoa</taxon>
    </lineage>
</organism>
<comment type="subcellular location">
    <subcellularLocation>
        <location evidence="3">Cytoplasm</location>
    </subcellularLocation>
</comment>
<dbReference type="GO" id="GO:0005737">
    <property type="term" value="C:cytoplasm"/>
    <property type="evidence" value="ECO:0007669"/>
    <property type="project" value="UniProtKB-SubCell"/>
</dbReference>
<comment type="caution">
    <text evidence="4">The sequence shown here is derived from an EMBL/GenBank/DDBJ whole genome shotgun (WGS) entry which is preliminary data.</text>
</comment>
<accession>A0A3D9ZJK4</accession>
<sequence>MRTAGSTTLVLASASPARRALLSAAGIDVEVVVSGVDESAVREPSAQELCQTLARMKATEVARRLGAEGLSISPGGRLLVLGCDSVLEFDGQVLGKPVDAADAVQRWQNMRGRSGVLHTGHYLIDLAGVTVGAVGSTVVHFAELSDEEITAYVGTGEPLNVAGAFTIDGLGGPFVERIEGDHGTVVGLSLPLLRHLLDDLGVRLTDLWKS</sequence>
<comment type="caution">
    <text evidence="3">Lacks conserved residue(s) required for the propagation of feature annotation.</text>
</comment>
<protein>
    <recommendedName>
        <fullName evidence="3">Nucleoside triphosphate pyrophosphatase</fullName>
        <ecNumber evidence="3">3.6.1.9</ecNumber>
    </recommendedName>
    <alternativeName>
        <fullName evidence="3">Nucleotide pyrophosphatase</fullName>
        <shortName evidence="3">Nucleotide PPase</shortName>
    </alternativeName>
</protein>
<reference evidence="4 5" key="1">
    <citation type="submission" date="2018-08" db="EMBL/GenBank/DDBJ databases">
        <title>Sequencing the genomes of 1000 actinobacteria strains.</title>
        <authorList>
            <person name="Klenk H.-P."/>
        </authorList>
    </citation>
    <scope>NUCLEOTIDE SEQUENCE [LARGE SCALE GENOMIC DNA]</scope>
    <source>
        <strain evidence="4 5">DSM 44099</strain>
    </source>
</reference>
<dbReference type="InterPro" id="IPR003697">
    <property type="entry name" value="Maf-like"/>
</dbReference>
<dbReference type="PANTHER" id="PTHR43213">
    <property type="entry name" value="BIFUNCTIONAL DTTP/UTP PYROPHOSPHATASE/METHYLTRANSFERASE PROTEIN-RELATED"/>
    <property type="match status" value="1"/>
</dbReference>
<dbReference type="OrthoDB" id="3527985at2"/>
<dbReference type="NCBIfam" id="TIGR00172">
    <property type="entry name" value="maf"/>
    <property type="match status" value="1"/>
</dbReference>
<dbReference type="GO" id="GO:0009117">
    <property type="term" value="P:nucleotide metabolic process"/>
    <property type="evidence" value="ECO:0007669"/>
    <property type="project" value="UniProtKB-KW"/>
</dbReference>
<dbReference type="HAMAP" id="MF_00528">
    <property type="entry name" value="Maf"/>
    <property type="match status" value="1"/>
</dbReference>
<dbReference type="PANTHER" id="PTHR43213:SF5">
    <property type="entry name" value="BIFUNCTIONAL DTTP_UTP PYROPHOSPHATASE_METHYLTRANSFERASE PROTEIN-RELATED"/>
    <property type="match status" value="1"/>
</dbReference>
<dbReference type="CDD" id="cd00555">
    <property type="entry name" value="Maf"/>
    <property type="match status" value="1"/>
</dbReference>
<evidence type="ECO:0000256" key="1">
    <source>
        <dbReference type="ARBA" id="ARBA00001968"/>
    </source>
</evidence>
<dbReference type="PIRSF" id="PIRSF006305">
    <property type="entry name" value="Maf"/>
    <property type="match status" value="1"/>
</dbReference>
<dbReference type="RefSeq" id="WP_116068451.1">
    <property type="nucleotide sequence ID" value="NZ_BONB01000031.1"/>
</dbReference>
<keyword evidence="3" id="KW-0963">Cytoplasm</keyword>
<dbReference type="Proteomes" id="UP000256913">
    <property type="component" value="Unassembled WGS sequence"/>
</dbReference>
<evidence type="ECO:0000313" key="4">
    <source>
        <dbReference type="EMBL" id="REF97029.1"/>
    </source>
</evidence>
<dbReference type="Gene3D" id="3.90.950.10">
    <property type="match status" value="1"/>
</dbReference>
<dbReference type="EMBL" id="QUMQ01000001">
    <property type="protein sequence ID" value="REF97029.1"/>
    <property type="molecule type" value="Genomic_DNA"/>
</dbReference>
<evidence type="ECO:0000256" key="3">
    <source>
        <dbReference type="HAMAP-Rule" id="MF_00528"/>
    </source>
</evidence>
<comment type="catalytic activity">
    <reaction evidence="3">
        <text>a 2'-deoxyribonucleoside 5'-triphosphate + H2O = a 2'-deoxyribonucleoside 5'-phosphate + diphosphate + H(+)</text>
        <dbReference type="Rhea" id="RHEA:44644"/>
        <dbReference type="ChEBI" id="CHEBI:15377"/>
        <dbReference type="ChEBI" id="CHEBI:15378"/>
        <dbReference type="ChEBI" id="CHEBI:33019"/>
        <dbReference type="ChEBI" id="CHEBI:61560"/>
        <dbReference type="ChEBI" id="CHEBI:65317"/>
        <dbReference type="EC" id="3.6.1.9"/>
    </reaction>
</comment>